<gene>
    <name evidence="8" type="ORF">SAMN04489867_1700</name>
</gene>
<sequence length="121" mass="12176">MSTPRPRVTTRRLMVVGILVCAVLAGVVSFYASSHPDGLEFVAGEKGFLGSAGPHASDGSPFAGYATRGVDDARFSGGIAGLVGGAVVFVIAGGLFLAIRRRDRSDISSDTGSGGASDSDA</sequence>
<evidence type="ECO:0000256" key="2">
    <source>
        <dbReference type="ARBA" id="ARBA00022475"/>
    </source>
</evidence>
<evidence type="ECO:0000313" key="9">
    <source>
        <dbReference type="Proteomes" id="UP000199077"/>
    </source>
</evidence>
<dbReference type="STRING" id="443156.SAMN04489867_1700"/>
<proteinExistence type="predicted"/>
<name>A0A1H0QQQ8_9MICO</name>
<feature type="domain" description="PDGLE" evidence="7">
    <location>
        <begin position="11"/>
        <end position="101"/>
    </location>
</feature>
<accession>A0A1H0QQQ8</accession>
<feature type="transmembrane region" description="Helical" evidence="6">
    <location>
        <begin position="79"/>
        <end position="99"/>
    </location>
</feature>
<dbReference type="RefSeq" id="WP_172829376.1">
    <property type="nucleotide sequence ID" value="NZ_LT629711.1"/>
</dbReference>
<keyword evidence="4 6" id="KW-1133">Transmembrane helix</keyword>
<dbReference type="InterPro" id="IPR025937">
    <property type="entry name" value="PDGLE_dom"/>
</dbReference>
<evidence type="ECO:0000259" key="7">
    <source>
        <dbReference type="Pfam" id="PF13190"/>
    </source>
</evidence>
<reference evidence="9" key="1">
    <citation type="submission" date="2016-10" db="EMBL/GenBank/DDBJ databases">
        <authorList>
            <person name="Varghese N."/>
            <person name="Submissions S."/>
        </authorList>
    </citation>
    <scope>NUCLEOTIDE SEQUENCE [LARGE SCALE GENOMIC DNA]</scope>
    <source>
        <strain evidence="9">DSM 22329</strain>
    </source>
</reference>
<dbReference type="Pfam" id="PF13190">
    <property type="entry name" value="PDGLE"/>
    <property type="match status" value="1"/>
</dbReference>
<keyword evidence="2" id="KW-1003">Cell membrane</keyword>
<protein>
    <submittedName>
        <fullName evidence="8">Cobalt/nickel transport protein</fullName>
    </submittedName>
</protein>
<dbReference type="GO" id="GO:0005886">
    <property type="term" value="C:plasma membrane"/>
    <property type="evidence" value="ECO:0007669"/>
    <property type="project" value="UniProtKB-SubCell"/>
</dbReference>
<comment type="subcellular location">
    <subcellularLocation>
        <location evidence="1">Cell membrane</location>
    </subcellularLocation>
</comment>
<evidence type="ECO:0000256" key="5">
    <source>
        <dbReference type="ARBA" id="ARBA00023136"/>
    </source>
</evidence>
<evidence type="ECO:0000256" key="4">
    <source>
        <dbReference type="ARBA" id="ARBA00022989"/>
    </source>
</evidence>
<evidence type="ECO:0000256" key="1">
    <source>
        <dbReference type="ARBA" id="ARBA00004236"/>
    </source>
</evidence>
<organism evidence="8 9">
    <name type="scientific">Pedococcus dokdonensis</name>
    <dbReference type="NCBI Taxonomy" id="443156"/>
    <lineage>
        <taxon>Bacteria</taxon>
        <taxon>Bacillati</taxon>
        <taxon>Actinomycetota</taxon>
        <taxon>Actinomycetes</taxon>
        <taxon>Micrococcales</taxon>
        <taxon>Intrasporangiaceae</taxon>
        <taxon>Pedococcus</taxon>
    </lineage>
</organism>
<evidence type="ECO:0000256" key="3">
    <source>
        <dbReference type="ARBA" id="ARBA00022692"/>
    </source>
</evidence>
<dbReference type="EMBL" id="LT629711">
    <property type="protein sequence ID" value="SDP19673.1"/>
    <property type="molecule type" value="Genomic_DNA"/>
</dbReference>
<dbReference type="AlphaFoldDB" id="A0A1H0QQQ8"/>
<keyword evidence="9" id="KW-1185">Reference proteome</keyword>
<keyword evidence="5 6" id="KW-0472">Membrane</keyword>
<evidence type="ECO:0000256" key="6">
    <source>
        <dbReference type="SAM" id="Phobius"/>
    </source>
</evidence>
<keyword evidence="3 6" id="KW-0812">Transmembrane</keyword>
<evidence type="ECO:0000313" key="8">
    <source>
        <dbReference type="EMBL" id="SDP19673.1"/>
    </source>
</evidence>
<feature type="transmembrane region" description="Helical" evidence="6">
    <location>
        <begin position="12"/>
        <end position="32"/>
    </location>
</feature>
<dbReference type="Proteomes" id="UP000199077">
    <property type="component" value="Chromosome I"/>
</dbReference>